<accession>A0A9Q3CPB8</accession>
<comment type="caution">
    <text evidence="2">The sequence shown here is derived from an EMBL/GenBank/DDBJ whole genome shotgun (WGS) entry which is preliminary data.</text>
</comment>
<organism evidence="2 3">
    <name type="scientific">Austropuccinia psidii MF-1</name>
    <dbReference type="NCBI Taxonomy" id="1389203"/>
    <lineage>
        <taxon>Eukaryota</taxon>
        <taxon>Fungi</taxon>
        <taxon>Dikarya</taxon>
        <taxon>Basidiomycota</taxon>
        <taxon>Pucciniomycotina</taxon>
        <taxon>Pucciniomycetes</taxon>
        <taxon>Pucciniales</taxon>
        <taxon>Sphaerophragmiaceae</taxon>
        <taxon>Austropuccinia</taxon>
    </lineage>
</organism>
<evidence type="ECO:0000256" key="1">
    <source>
        <dbReference type="SAM" id="MobiDB-lite"/>
    </source>
</evidence>
<feature type="region of interest" description="Disordered" evidence="1">
    <location>
        <begin position="108"/>
        <end position="132"/>
    </location>
</feature>
<protein>
    <submittedName>
        <fullName evidence="2">Uncharacterized protein</fullName>
    </submittedName>
</protein>
<dbReference type="Proteomes" id="UP000765509">
    <property type="component" value="Unassembled WGS sequence"/>
</dbReference>
<evidence type="ECO:0000313" key="2">
    <source>
        <dbReference type="EMBL" id="MBW0488924.1"/>
    </source>
</evidence>
<gene>
    <name evidence="2" type="ORF">O181_028639</name>
</gene>
<proteinExistence type="predicted"/>
<dbReference type="EMBL" id="AVOT02009845">
    <property type="protein sequence ID" value="MBW0488924.1"/>
    <property type="molecule type" value="Genomic_DNA"/>
</dbReference>
<evidence type="ECO:0000313" key="3">
    <source>
        <dbReference type="Proteomes" id="UP000765509"/>
    </source>
</evidence>
<keyword evidence="3" id="KW-1185">Reference proteome</keyword>
<dbReference type="OrthoDB" id="2507294at2759"/>
<dbReference type="AlphaFoldDB" id="A0A9Q3CPB8"/>
<reference evidence="2" key="1">
    <citation type="submission" date="2021-03" db="EMBL/GenBank/DDBJ databases">
        <title>Draft genome sequence of rust myrtle Austropuccinia psidii MF-1, a brazilian biotype.</title>
        <authorList>
            <person name="Quecine M.C."/>
            <person name="Pachon D.M.R."/>
            <person name="Bonatelli M.L."/>
            <person name="Correr F.H."/>
            <person name="Franceschini L.M."/>
            <person name="Leite T.F."/>
            <person name="Margarido G.R.A."/>
            <person name="Almeida C.A."/>
            <person name="Ferrarezi J.A."/>
            <person name="Labate C.A."/>
        </authorList>
    </citation>
    <scope>NUCLEOTIDE SEQUENCE</scope>
    <source>
        <strain evidence="2">MF-1</strain>
    </source>
</reference>
<sequence>MVHMKISKKCGGELEHSLRSRSLEACSTEEYINALENIVTRNQIGRKLKRLDVQSPNKPFLKKYKLRELFKPNKYNTHEETKCHRCGDFGDLDNDCLKKAKIKQIVETEDHNDKEGESFSEKENKELDKSENDEINLINSRINNFDLTYEVLDVNSN</sequence>
<name>A0A9Q3CPB8_9BASI</name>